<organism evidence="2">
    <name type="scientific">marine sediment metagenome</name>
    <dbReference type="NCBI Taxonomy" id="412755"/>
    <lineage>
        <taxon>unclassified sequences</taxon>
        <taxon>metagenomes</taxon>
        <taxon>ecological metagenomes</taxon>
    </lineage>
</organism>
<name>A0A0F9XBP4_9ZZZZ</name>
<dbReference type="AlphaFoldDB" id="A0A0F9XBP4"/>
<comment type="caution">
    <text evidence="2">The sequence shown here is derived from an EMBL/GenBank/DDBJ whole genome shotgun (WGS) entry which is preliminary data.</text>
</comment>
<evidence type="ECO:0000256" key="1">
    <source>
        <dbReference type="SAM" id="Coils"/>
    </source>
</evidence>
<reference evidence="2" key="1">
    <citation type="journal article" date="2015" name="Nature">
        <title>Complex archaea that bridge the gap between prokaryotes and eukaryotes.</title>
        <authorList>
            <person name="Spang A."/>
            <person name="Saw J.H."/>
            <person name="Jorgensen S.L."/>
            <person name="Zaremba-Niedzwiedzka K."/>
            <person name="Martijn J."/>
            <person name="Lind A.E."/>
            <person name="van Eijk R."/>
            <person name="Schleper C."/>
            <person name="Guy L."/>
            <person name="Ettema T.J."/>
        </authorList>
    </citation>
    <scope>NUCLEOTIDE SEQUENCE</scope>
</reference>
<gene>
    <name evidence="2" type="ORF">LCGC14_0168210</name>
</gene>
<dbReference type="EMBL" id="LAZR01000064">
    <property type="protein sequence ID" value="KKN96511.1"/>
    <property type="molecule type" value="Genomic_DNA"/>
</dbReference>
<proteinExistence type="predicted"/>
<protein>
    <submittedName>
        <fullName evidence="2">Uncharacterized protein</fullName>
    </submittedName>
</protein>
<sequence length="136" mass="15758">MALPKISSQEQRKIEVLIHKWKGKLTWATLVERAELELGIRVTRQTLCTYTGILHAYKDKKNQLRGVPSSMPEEVTVESASLARQIENLKAEIVIFERKNNEQLRLIERILSNAREIPNLDLRTLIKKRPEEMNNG</sequence>
<accession>A0A0F9XBP4</accession>
<feature type="coiled-coil region" evidence="1">
    <location>
        <begin position="79"/>
        <end position="106"/>
    </location>
</feature>
<evidence type="ECO:0000313" key="2">
    <source>
        <dbReference type="EMBL" id="KKN96511.1"/>
    </source>
</evidence>
<keyword evidence="1" id="KW-0175">Coiled coil</keyword>